<reference evidence="1 2" key="1">
    <citation type="journal article" date="2010" name="Science">
        <title>Genomic comparison of the ants Camponotus floridanus and Harpegnathos saltator.</title>
        <authorList>
            <person name="Bonasio R."/>
            <person name="Zhang G."/>
            <person name="Ye C."/>
            <person name="Mutti N.S."/>
            <person name="Fang X."/>
            <person name="Qin N."/>
            <person name="Donahue G."/>
            <person name="Yang P."/>
            <person name="Li Q."/>
            <person name="Li C."/>
            <person name="Zhang P."/>
            <person name="Huang Z."/>
            <person name="Berger S.L."/>
            <person name="Reinberg D."/>
            <person name="Wang J."/>
            <person name="Liebig J."/>
        </authorList>
    </citation>
    <scope>NUCLEOTIDE SEQUENCE [LARGE SCALE GENOMIC DNA]</scope>
    <source>
        <strain evidence="2">C129</strain>
    </source>
</reference>
<accession>E2A4D6</accession>
<dbReference type="InParanoid" id="E2A4D6"/>
<sequence length="93" mass="10510">MSHDIRVNRSPSLRTKEEVSLGREMNLNSSVQQPLARICNSDEPERDINARTVDDGQHLDAWAGFNAIRISSNWSNLLDEGPRGSSCHMRTFN</sequence>
<dbReference type="Proteomes" id="UP000000311">
    <property type="component" value="Unassembled WGS sequence"/>
</dbReference>
<organism evidence="2">
    <name type="scientific">Camponotus floridanus</name>
    <name type="common">Florida carpenter ant</name>
    <dbReference type="NCBI Taxonomy" id="104421"/>
    <lineage>
        <taxon>Eukaryota</taxon>
        <taxon>Metazoa</taxon>
        <taxon>Ecdysozoa</taxon>
        <taxon>Arthropoda</taxon>
        <taxon>Hexapoda</taxon>
        <taxon>Insecta</taxon>
        <taxon>Pterygota</taxon>
        <taxon>Neoptera</taxon>
        <taxon>Endopterygota</taxon>
        <taxon>Hymenoptera</taxon>
        <taxon>Apocrita</taxon>
        <taxon>Aculeata</taxon>
        <taxon>Formicoidea</taxon>
        <taxon>Formicidae</taxon>
        <taxon>Formicinae</taxon>
        <taxon>Camponotus</taxon>
    </lineage>
</organism>
<name>E2A4D6_CAMFO</name>
<evidence type="ECO:0000313" key="1">
    <source>
        <dbReference type="EMBL" id="EFN71683.1"/>
    </source>
</evidence>
<protein>
    <submittedName>
        <fullName evidence="1">Uncharacterized protein</fullName>
    </submittedName>
</protein>
<evidence type="ECO:0000313" key="2">
    <source>
        <dbReference type="Proteomes" id="UP000000311"/>
    </source>
</evidence>
<dbReference type="EMBL" id="GL436635">
    <property type="protein sequence ID" value="EFN71683.1"/>
    <property type="molecule type" value="Genomic_DNA"/>
</dbReference>
<keyword evidence="2" id="KW-1185">Reference proteome</keyword>
<gene>
    <name evidence="1" type="ORF">EAG_14266</name>
</gene>
<proteinExistence type="predicted"/>
<dbReference type="AlphaFoldDB" id="E2A4D6"/>